<evidence type="ECO:0000259" key="1">
    <source>
        <dbReference type="PROSITE" id="PS51459"/>
    </source>
</evidence>
<organism evidence="2 3">
    <name type="scientific">Anaerostipes hadrus</name>
    <dbReference type="NCBI Taxonomy" id="649756"/>
    <lineage>
        <taxon>Bacteria</taxon>
        <taxon>Bacillati</taxon>
        <taxon>Bacillota</taxon>
        <taxon>Clostridia</taxon>
        <taxon>Lachnospirales</taxon>
        <taxon>Lachnospiraceae</taxon>
        <taxon>Anaerostipes</taxon>
    </lineage>
</organism>
<sequence>MENETYMKRLKDRLQIEFKKQDRSGVYGFTQRSMAYNSNRIEGSTLTEKQTASMFETGTLYADDPDMIFRTKDIEEMNGHFKMFNYVMKCMKDPLSEDIIKNMHKNLKEGVFEDRANGYAIGEWKKRANRVSDIQTALPQEVPEKIHQLLEKYHNTEKITLYDIAKFYAQFENIHPFQDGNG</sequence>
<protein>
    <submittedName>
        <fullName evidence="2">Fic/DOC family</fullName>
    </submittedName>
</protein>
<dbReference type="PANTHER" id="PTHR13504">
    <property type="entry name" value="FIDO DOMAIN-CONTAINING PROTEIN DDB_G0283145"/>
    <property type="match status" value="1"/>
</dbReference>
<accession>A0A174S8G5</accession>
<dbReference type="PROSITE" id="PS51459">
    <property type="entry name" value="FIDO"/>
    <property type="match status" value="1"/>
</dbReference>
<dbReference type="InterPro" id="IPR003812">
    <property type="entry name" value="Fido"/>
</dbReference>
<evidence type="ECO:0000313" key="2">
    <source>
        <dbReference type="EMBL" id="CUP94002.1"/>
    </source>
</evidence>
<reference evidence="2 3" key="1">
    <citation type="submission" date="2015-09" db="EMBL/GenBank/DDBJ databases">
        <authorList>
            <consortium name="Pathogen Informatics"/>
        </authorList>
    </citation>
    <scope>NUCLEOTIDE SEQUENCE [LARGE SCALE GENOMIC DNA]</scope>
    <source>
        <strain evidence="2 3">2789STDY5834908</strain>
    </source>
</reference>
<dbReference type="InterPro" id="IPR040198">
    <property type="entry name" value="Fido_containing"/>
</dbReference>
<name>A0A174S8G5_ANAHA</name>
<dbReference type="EMBL" id="CZAU01000029">
    <property type="protein sequence ID" value="CUP94002.1"/>
    <property type="molecule type" value="Genomic_DNA"/>
</dbReference>
<dbReference type="Proteomes" id="UP000095564">
    <property type="component" value="Unassembled WGS sequence"/>
</dbReference>
<dbReference type="PANTHER" id="PTHR13504:SF38">
    <property type="entry name" value="FIDO DOMAIN-CONTAINING PROTEIN"/>
    <property type="match status" value="1"/>
</dbReference>
<feature type="domain" description="Fido" evidence="1">
    <location>
        <begin position="95"/>
        <end position="182"/>
    </location>
</feature>
<dbReference type="SUPFAM" id="SSF140931">
    <property type="entry name" value="Fic-like"/>
    <property type="match status" value="1"/>
</dbReference>
<gene>
    <name evidence="2" type="ORF">ERS852520_02607</name>
</gene>
<dbReference type="AlphaFoldDB" id="A0A174S8G5"/>
<dbReference type="Gene3D" id="1.10.3290.10">
    <property type="entry name" value="Fido-like domain"/>
    <property type="match status" value="1"/>
</dbReference>
<dbReference type="Pfam" id="PF02661">
    <property type="entry name" value="Fic"/>
    <property type="match status" value="1"/>
</dbReference>
<proteinExistence type="predicted"/>
<evidence type="ECO:0000313" key="3">
    <source>
        <dbReference type="Proteomes" id="UP000095564"/>
    </source>
</evidence>
<dbReference type="InterPro" id="IPR036597">
    <property type="entry name" value="Fido-like_dom_sf"/>
</dbReference>
<dbReference type="RefSeq" id="WP_242854554.1">
    <property type="nucleotide sequence ID" value="NZ_CZAU01000029.1"/>
</dbReference>